<reference evidence="7" key="1">
    <citation type="submission" date="2015-02" db="EMBL/GenBank/DDBJ databases">
        <title>Genome sequencing for Strongylocentrotus purpuratus.</title>
        <authorList>
            <person name="Murali S."/>
            <person name="Liu Y."/>
            <person name="Vee V."/>
            <person name="English A."/>
            <person name="Wang M."/>
            <person name="Skinner E."/>
            <person name="Han Y."/>
            <person name="Muzny D.M."/>
            <person name="Worley K.C."/>
            <person name="Gibbs R.A."/>
        </authorList>
    </citation>
    <scope>NUCLEOTIDE SEQUENCE</scope>
</reference>
<dbReference type="GO" id="GO:0004197">
    <property type="term" value="F:cysteine-type endopeptidase activity"/>
    <property type="evidence" value="ECO:0007669"/>
    <property type="project" value="InterPro"/>
</dbReference>
<dbReference type="GO" id="GO:0006915">
    <property type="term" value="P:apoptotic process"/>
    <property type="evidence" value="ECO:0007669"/>
    <property type="project" value="UniProtKB-KW"/>
</dbReference>
<dbReference type="GO" id="GO:0006508">
    <property type="term" value="P:proteolysis"/>
    <property type="evidence" value="ECO:0007669"/>
    <property type="project" value="UniProtKB-KW"/>
</dbReference>
<accession>A0A7M7NER9</accession>
<feature type="domain" description="Caspase family p20" evidence="5">
    <location>
        <begin position="1"/>
        <end position="127"/>
    </location>
</feature>
<evidence type="ECO:0000256" key="1">
    <source>
        <dbReference type="ARBA" id="ARBA00010134"/>
    </source>
</evidence>
<dbReference type="RefSeq" id="XP_030834626.1">
    <property type="nucleotide sequence ID" value="XM_030978766.1"/>
</dbReference>
<dbReference type="OrthoDB" id="6097640at2759"/>
<evidence type="ECO:0000256" key="2">
    <source>
        <dbReference type="ARBA" id="ARBA00022670"/>
    </source>
</evidence>
<dbReference type="InterPro" id="IPR011600">
    <property type="entry name" value="Pept_C14_caspase"/>
</dbReference>
<keyword evidence="3" id="KW-0053">Apoptosis</keyword>
<name>A0A7M7NER9_STRPU</name>
<evidence type="ECO:0000313" key="7">
    <source>
        <dbReference type="Proteomes" id="UP000007110"/>
    </source>
</evidence>
<reference evidence="6" key="2">
    <citation type="submission" date="2021-01" db="UniProtKB">
        <authorList>
            <consortium name="EnsemblMetazoa"/>
        </authorList>
    </citation>
    <scope>IDENTIFICATION</scope>
</reference>
<dbReference type="SMART" id="SM00115">
    <property type="entry name" value="CASc"/>
    <property type="match status" value="1"/>
</dbReference>
<evidence type="ECO:0000313" key="6">
    <source>
        <dbReference type="EnsemblMetazoa" id="XP_030834626"/>
    </source>
</evidence>
<keyword evidence="2" id="KW-0645">Protease</keyword>
<dbReference type="PRINTS" id="PR00376">
    <property type="entry name" value="IL1BCENZYME"/>
</dbReference>
<dbReference type="Proteomes" id="UP000007110">
    <property type="component" value="Unassembled WGS sequence"/>
</dbReference>
<dbReference type="InParanoid" id="A0A7M7NER9"/>
<dbReference type="GeneID" id="590727"/>
<comment type="similarity">
    <text evidence="1">Belongs to the peptidase C14A family.</text>
</comment>
<evidence type="ECO:0000256" key="3">
    <source>
        <dbReference type="ARBA" id="ARBA00022703"/>
    </source>
</evidence>
<keyword evidence="4" id="KW-0378">Hydrolase</keyword>
<evidence type="ECO:0000259" key="5">
    <source>
        <dbReference type="PROSITE" id="PS50208"/>
    </source>
</evidence>
<dbReference type="InterPro" id="IPR029030">
    <property type="entry name" value="Caspase-like_dom_sf"/>
</dbReference>
<dbReference type="PANTHER" id="PTHR47901">
    <property type="entry name" value="CASPASE RECRUITMENT DOMAIN-CONTAINING PROTEIN 18"/>
    <property type="match status" value="1"/>
</dbReference>
<sequence>MANKNYKMDYKEKGLMFLFNMRKGRRGTDVDVQNIQHVFTEIGYEIETHSDLTAEDLKNKLETFADSPNHEGMCSAVFVIMGLGSTTGIECTDGLVTYTFIMNKVSRMKFMKGKPKMIFFQSSRGKAKVETEADIEKEKTDTSDLLVVHSTTWAHRFPGMSDLATLIAPLSSNVMALGCESSMFTRNTSRISMVVTFEGTSHVTETNPAEPGSS</sequence>
<dbReference type="Gene3D" id="3.40.50.1460">
    <property type="match status" value="1"/>
</dbReference>
<protein>
    <recommendedName>
        <fullName evidence="5">Caspase family p20 domain-containing protein</fullName>
    </recommendedName>
</protein>
<dbReference type="InterPro" id="IPR002398">
    <property type="entry name" value="Pept_C14"/>
</dbReference>
<dbReference type="AlphaFoldDB" id="A0A7M7NER9"/>
<dbReference type="InterPro" id="IPR001309">
    <property type="entry name" value="Pept_C14_p20"/>
</dbReference>
<dbReference type="PANTHER" id="PTHR47901:SF8">
    <property type="entry name" value="CASPASE-3"/>
    <property type="match status" value="1"/>
</dbReference>
<dbReference type="PROSITE" id="PS50208">
    <property type="entry name" value="CASPASE_P20"/>
    <property type="match status" value="1"/>
</dbReference>
<organism evidence="6 7">
    <name type="scientific">Strongylocentrotus purpuratus</name>
    <name type="common">Purple sea urchin</name>
    <dbReference type="NCBI Taxonomy" id="7668"/>
    <lineage>
        <taxon>Eukaryota</taxon>
        <taxon>Metazoa</taxon>
        <taxon>Echinodermata</taxon>
        <taxon>Eleutherozoa</taxon>
        <taxon>Echinozoa</taxon>
        <taxon>Echinoidea</taxon>
        <taxon>Euechinoidea</taxon>
        <taxon>Echinacea</taxon>
        <taxon>Camarodonta</taxon>
        <taxon>Echinidea</taxon>
        <taxon>Strongylocentrotidae</taxon>
        <taxon>Strongylocentrotus</taxon>
    </lineage>
</organism>
<dbReference type="EnsemblMetazoa" id="XM_030978766">
    <property type="protein sequence ID" value="XP_030834626"/>
    <property type="gene ID" value="LOC590727"/>
</dbReference>
<proteinExistence type="inferred from homology"/>
<keyword evidence="7" id="KW-1185">Reference proteome</keyword>
<dbReference type="InterPro" id="IPR015917">
    <property type="entry name" value="Pept_C14A"/>
</dbReference>
<dbReference type="SUPFAM" id="SSF52129">
    <property type="entry name" value="Caspase-like"/>
    <property type="match status" value="1"/>
</dbReference>
<dbReference type="KEGG" id="spu:590727"/>
<evidence type="ECO:0000256" key="4">
    <source>
        <dbReference type="ARBA" id="ARBA00022801"/>
    </source>
</evidence>
<dbReference type="Pfam" id="PF00656">
    <property type="entry name" value="Peptidase_C14"/>
    <property type="match status" value="1"/>
</dbReference>